<feature type="compositionally biased region" description="Basic and acidic residues" evidence="1">
    <location>
        <begin position="333"/>
        <end position="342"/>
    </location>
</feature>
<sequence>MSSSGLIYAVIVGAWAAYLVPMWLRRQDELNEARPTERFSTAIRLLSGRAGMERRYARDLRARSAQEGEPDAGDPDAVTDSVDVRAFAMPPTRRQVHADTGPEAPGRVESAREQAAVPAPKSGSVPAQKRVPSARDVSAAQTAAARARRTKVLARRRRTTVVLFFAFTLGAIVAAVGGLAFLWVPAVPAVLLSGYIAYLRSQERRRFAYQMDRRRAEVAAQRLRERERQPRRRAPLDASAGADEPEEAPEAGTDTGLSALAADRRALVEQTDHAEWVDQQRERQRRPGGDSWDPVPVPLPTYVTAPVAPRATSDVDLGAPDTWSSARSSSVAPEHEAAHAPEGEADEEVSAAEGKQAGGRSDALPHARKLPHSRLRSSGRDPQREGTPGAASARRARERGRTPLFDQYEDGDRPRAANE</sequence>
<keyword evidence="2" id="KW-0472">Membrane</keyword>
<feature type="region of interest" description="Disordered" evidence="1">
    <location>
        <begin position="60"/>
        <end position="79"/>
    </location>
</feature>
<evidence type="ECO:0000313" key="3">
    <source>
        <dbReference type="EMBL" id="WBO65752.1"/>
    </source>
</evidence>
<feature type="compositionally biased region" description="Basic and acidic residues" evidence="1">
    <location>
        <begin position="270"/>
        <end position="288"/>
    </location>
</feature>
<keyword evidence="2" id="KW-0812">Transmembrane</keyword>
<feature type="region of interest" description="Disordered" evidence="1">
    <location>
        <begin position="89"/>
        <end position="139"/>
    </location>
</feature>
<evidence type="ECO:0000313" key="4">
    <source>
        <dbReference type="Proteomes" id="UP001212326"/>
    </source>
</evidence>
<feature type="transmembrane region" description="Helical" evidence="2">
    <location>
        <begin position="6"/>
        <end position="24"/>
    </location>
</feature>
<dbReference type="EMBL" id="CP115300">
    <property type="protein sequence ID" value="WBO65752.1"/>
    <property type="molecule type" value="Genomic_DNA"/>
</dbReference>
<evidence type="ECO:0000256" key="2">
    <source>
        <dbReference type="SAM" id="Phobius"/>
    </source>
</evidence>
<accession>A0ABY7P5T8</accession>
<protein>
    <submittedName>
        <fullName evidence="3">Uncharacterized protein</fullName>
    </submittedName>
</protein>
<dbReference type="Proteomes" id="UP001212326">
    <property type="component" value="Chromosome"/>
</dbReference>
<organism evidence="3 4">
    <name type="scientific">Streptomyces camelliae</name>
    <dbReference type="NCBI Taxonomy" id="3004093"/>
    <lineage>
        <taxon>Bacteria</taxon>
        <taxon>Bacillati</taxon>
        <taxon>Actinomycetota</taxon>
        <taxon>Actinomycetes</taxon>
        <taxon>Kitasatosporales</taxon>
        <taxon>Streptomycetaceae</taxon>
        <taxon>Streptomyces</taxon>
    </lineage>
</organism>
<name>A0ABY7P5T8_9ACTN</name>
<dbReference type="NCBIfam" id="NF045516">
    <property type="entry name" value="GlpR"/>
    <property type="match status" value="1"/>
</dbReference>
<feature type="compositionally biased region" description="Basic residues" evidence="1">
    <location>
        <begin position="366"/>
        <end position="377"/>
    </location>
</feature>
<feature type="region of interest" description="Disordered" evidence="1">
    <location>
        <begin position="220"/>
        <end position="254"/>
    </location>
</feature>
<feature type="region of interest" description="Disordered" evidence="1">
    <location>
        <begin position="312"/>
        <end position="419"/>
    </location>
</feature>
<feature type="compositionally biased region" description="Polar residues" evidence="1">
    <location>
        <begin position="322"/>
        <end position="331"/>
    </location>
</feature>
<feature type="compositionally biased region" description="Basic and acidic residues" evidence="1">
    <location>
        <begin position="410"/>
        <end position="419"/>
    </location>
</feature>
<feature type="region of interest" description="Disordered" evidence="1">
    <location>
        <begin position="270"/>
        <end position="298"/>
    </location>
</feature>
<dbReference type="RefSeq" id="WP_270083290.1">
    <property type="nucleotide sequence ID" value="NZ_CP115300.1"/>
</dbReference>
<feature type="transmembrane region" description="Helical" evidence="2">
    <location>
        <begin position="158"/>
        <end position="176"/>
    </location>
</feature>
<proteinExistence type="predicted"/>
<keyword evidence="2" id="KW-1133">Transmembrane helix</keyword>
<dbReference type="InterPro" id="IPR053779">
    <property type="entry name" value="GlpR"/>
</dbReference>
<gene>
    <name evidence="3" type="ORF">O1G22_24515</name>
</gene>
<evidence type="ECO:0000256" key="1">
    <source>
        <dbReference type="SAM" id="MobiDB-lite"/>
    </source>
</evidence>
<reference evidence="3 4" key="1">
    <citation type="submission" date="2022-12" db="EMBL/GenBank/DDBJ databases">
        <authorList>
            <person name="Mo P."/>
        </authorList>
    </citation>
    <scope>NUCLEOTIDE SEQUENCE [LARGE SCALE GENOMIC DNA]</scope>
    <source>
        <strain evidence="3 4">HUAS 2-6</strain>
    </source>
</reference>
<keyword evidence="4" id="KW-1185">Reference proteome</keyword>